<proteinExistence type="inferred from homology"/>
<accession>A0A1J6KSX2</accession>
<keyword evidence="2" id="KW-0235">DNA replication</keyword>
<dbReference type="GO" id="GO:0000775">
    <property type="term" value="C:chromosome, centromeric region"/>
    <property type="evidence" value="ECO:0007669"/>
    <property type="project" value="TreeGrafter"/>
</dbReference>
<dbReference type="GO" id="GO:0000785">
    <property type="term" value="C:chromatin"/>
    <property type="evidence" value="ECO:0007669"/>
    <property type="project" value="TreeGrafter"/>
</dbReference>
<dbReference type="STRING" id="49451.A0A1J6KSX2"/>
<gene>
    <name evidence="3" type="ORF">A4A49_37895</name>
</gene>
<dbReference type="OrthoDB" id="5199543at2759"/>
<dbReference type="GO" id="GO:0006260">
    <property type="term" value="P:DNA replication"/>
    <property type="evidence" value="ECO:0007669"/>
    <property type="project" value="UniProtKB-KW"/>
</dbReference>
<dbReference type="InterPro" id="IPR019128">
    <property type="entry name" value="Dcc1"/>
</dbReference>
<dbReference type="PANTHER" id="PTHR13395:SF6">
    <property type="entry name" value="SISTER CHROMATID COHESION PROTEIN DCC1"/>
    <property type="match status" value="1"/>
</dbReference>
<dbReference type="KEGG" id="nau:109216150"/>
<dbReference type="PANTHER" id="PTHR13395">
    <property type="entry name" value="SISTER CHROMATID COHESION PROTEIN DCC1-RELATED"/>
    <property type="match status" value="1"/>
</dbReference>
<comment type="caution">
    <text evidence="3">The sequence shown here is derived from an EMBL/GenBank/DDBJ whole genome shotgun (WGS) entry which is preliminary data.</text>
</comment>
<keyword evidence="4" id="KW-1185">Reference proteome</keyword>
<dbReference type="Pfam" id="PF09724">
    <property type="entry name" value="Dcc1"/>
    <property type="match status" value="1"/>
</dbReference>
<protein>
    <recommendedName>
        <fullName evidence="5">Sister chromatid cohesion protein dcc1</fullName>
    </recommendedName>
</protein>
<evidence type="ECO:0000256" key="2">
    <source>
        <dbReference type="ARBA" id="ARBA00022705"/>
    </source>
</evidence>
<reference evidence="3" key="1">
    <citation type="submission" date="2016-11" db="EMBL/GenBank/DDBJ databases">
        <title>The genome of Nicotiana attenuata.</title>
        <authorList>
            <person name="Xu S."/>
            <person name="Brockmoeller T."/>
            <person name="Gaquerel E."/>
            <person name="Navarro A."/>
            <person name="Kuhl H."/>
            <person name="Gase K."/>
            <person name="Ling Z."/>
            <person name="Zhou W."/>
            <person name="Kreitzer C."/>
            <person name="Stanke M."/>
            <person name="Tang H."/>
            <person name="Lyons E."/>
            <person name="Pandey P."/>
            <person name="Pandey S.P."/>
            <person name="Timmermann B."/>
            <person name="Baldwin I.T."/>
        </authorList>
    </citation>
    <scope>NUCLEOTIDE SEQUENCE [LARGE SCALE GENOMIC DNA]</scope>
    <source>
        <strain evidence="3">UT</strain>
    </source>
</reference>
<dbReference type="OMA" id="DSESWPF"/>
<comment type="similarity">
    <text evidence="1">Belongs to the DCC1 family.</text>
</comment>
<dbReference type="GO" id="GO:0034088">
    <property type="term" value="P:maintenance of mitotic sister chromatid cohesion"/>
    <property type="evidence" value="ECO:0007669"/>
    <property type="project" value="TreeGrafter"/>
</dbReference>
<organism evidence="3 4">
    <name type="scientific">Nicotiana attenuata</name>
    <name type="common">Coyote tobacco</name>
    <dbReference type="NCBI Taxonomy" id="49451"/>
    <lineage>
        <taxon>Eukaryota</taxon>
        <taxon>Viridiplantae</taxon>
        <taxon>Streptophyta</taxon>
        <taxon>Embryophyta</taxon>
        <taxon>Tracheophyta</taxon>
        <taxon>Spermatophyta</taxon>
        <taxon>Magnoliopsida</taxon>
        <taxon>eudicotyledons</taxon>
        <taxon>Gunneridae</taxon>
        <taxon>Pentapetalae</taxon>
        <taxon>asterids</taxon>
        <taxon>lamiids</taxon>
        <taxon>Solanales</taxon>
        <taxon>Solanaceae</taxon>
        <taxon>Nicotianoideae</taxon>
        <taxon>Nicotianeae</taxon>
        <taxon>Nicotiana</taxon>
    </lineage>
</organism>
<evidence type="ECO:0000313" key="3">
    <source>
        <dbReference type="EMBL" id="OIT24791.1"/>
    </source>
</evidence>
<name>A0A1J6KSX2_NICAT</name>
<dbReference type="Gramene" id="OIT24791">
    <property type="protein sequence ID" value="OIT24791"/>
    <property type="gene ID" value="A4A49_37895"/>
</dbReference>
<dbReference type="EMBL" id="MJEQ01003129">
    <property type="protein sequence ID" value="OIT24791.1"/>
    <property type="molecule type" value="Genomic_DNA"/>
</dbReference>
<dbReference type="GO" id="GO:0031390">
    <property type="term" value="C:Ctf18 RFC-like complex"/>
    <property type="evidence" value="ECO:0007669"/>
    <property type="project" value="InterPro"/>
</dbReference>
<evidence type="ECO:0000256" key="1">
    <source>
        <dbReference type="ARBA" id="ARBA00007017"/>
    </source>
</evidence>
<sequence length="402" mass="45741">MDLKIEIEKSQTYAEGGAEAILNVQPNSSISIAYHNLFGPHDDLMLLELDDKLLPDILNQRVTLRGQPDEDAVLCSQSKTYAIKFVGTSNSVFLIPPSDLPITHGDSPNSSEKHHDNLTVVSVIKVVPGSMELVEVAPRLDKLKLLLSENPYGFDEVSQMDTEFAHKNRGLYTWNDLVEKVQASDEELRTGLRALSAVEIDGYWRLLDENFVDEILNMLLHDAVLNDWPLSALNEDEVLRVLEADGFPRKIVRHCLEVYGSKVDDDTRGGCTWRLEERPVCVHFARVILRGKKMKLERFMEEWRKKVPEGMSASFDVLEGEVLTEKLGIETRIYAFSVSSLPSMPAERFSKLFQEKPKWEWKELQPFVRDLKVPGLSLEGLLLKYTRRTQPSMDAEPIFSAR</sequence>
<evidence type="ECO:0008006" key="5">
    <source>
        <dbReference type="Google" id="ProtNLM"/>
    </source>
</evidence>
<dbReference type="AlphaFoldDB" id="A0A1J6KSX2"/>
<evidence type="ECO:0000313" key="4">
    <source>
        <dbReference type="Proteomes" id="UP000187609"/>
    </source>
</evidence>
<dbReference type="Proteomes" id="UP000187609">
    <property type="component" value="Unassembled WGS sequence"/>
</dbReference>
<dbReference type="SMR" id="A0A1J6KSX2"/>